<dbReference type="STRING" id="1328759.A0A5C2RLF4"/>
<dbReference type="Proteomes" id="UP000313359">
    <property type="component" value="Unassembled WGS sequence"/>
</dbReference>
<sequence length="283" mass="32508">MPHHIPFVEAVQSLSSLYPLIELRPSAVRPNEWIFYRVDTKTPASMTFAGVFSESDPYETGNLVWRDNDPPAGLEESHVTRFAGYKAAYSYAIETYHDTEMWDLQQILDQHVVDVRGFNPSSKRRLEWQNGSTMHSRFFIRVPMFFPFHGRGAQPPVSDALHPWVKAAHGRTRAYRANPKRPRVRGIEAGVVQPIEECTPNRLEYGNVVGLMFTVHYTESQDTWSPVYMMTDIIRVRHANREAYPIHAPQPLEDFVSDNGDFTLAGAPLGKHFSHESRRTHHH</sequence>
<accession>A0A5C2RLF4</accession>
<organism evidence="1 2">
    <name type="scientific">Lentinus tigrinus ALCF2SS1-6</name>
    <dbReference type="NCBI Taxonomy" id="1328759"/>
    <lineage>
        <taxon>Eukaryota</taxon>
        <taxon>Fungi</taxon>
        <taxon>Dikarya</taxon>
        <taxon>Basidiomycota</taxon>
        <taxon>Agaricomycotina</taxon>
        <taxon>Agaricomycetes</taxon>
        <taxon>Polyporales</taxon>
        <taxon>Polyporaceae</taxon>
        <taxon>Lentinus</taxon>
    </lineage>
</organism>
<evidence type="ECO:0000313" key="1">
    <source>
        <dbReference type="EMBL" id="RPD52373.1"/>
    </source>
</evidence>
<dbReference type="EMBL" id="ML122367">
    <property type="protein sequence ID" value="RPD52373.1"/>
    <property type="molecule type" value="Genomic_DNA"/>
</dbReference>
<keyword evidence="2" id="KW-1185">Reference proteome</keyword>
<gene>
    <name evidence="1" type="ORF">L227DRAFT_514908</name>
</gene>
<dbReference type="AlphaFoldDB" id="A0A5C2RLF4"/>
<protein>
    <submittedName>
        <fullName evidence="1">Uncharacterized protein</fullName>
    </submittedName>
</protein>
<name>A0A5C2RLF4_9APHY</name>
<proteinExistence type="predicted"/>
<reference evidence="1" key="1">
    <citation type="journal article" date="2018" name="Genome Biol. Evol.">
        <title>Genomics and development of Lentinus tigrinus, a white-rot wood-decaying mushroom with dimorphic fruiting bodies.</title>
        <authorList>
            <person name="Wu B."/>
            <person name="Xu Z."/>
            <person name="Knudson A."/>
            <person name="Carlson A."/>
            <person name="Chen N."/>
            <person name="Kovaka S."/>
            <person name="LaButti K."/>
            <person name="Lipzen A."/>
            <person name="Pennachio C."/>
            <person name="Riley R."/>
            <person name="Schakwitz W."/>
            <person name="Umezawa K."/>
            <person name="Ohm R.A."/>
            <person name="Grigoriev I.V."/>
            <person name="Nagy L.G."/>
            <person name="Gibbons J."/>
            <person name="Hibbett D."/>
        </authorList>
    </citation>
    <scope>NUCLEOTIDE SEQUENCE [LARGE SCALE GENOMIC DNA]</scope>
    <source>
        <strain evidence="1">ALCF2SS1-6</strain>
    </source>
</reference>
<evidence type="ECO:0000313" key="2">
    <source>
        <dbReference type="Proteomes" id="UP000313359"/>
    </source>
</evidence>